<dbReference type="Pfam" id="PF00082">
    <property type="entry name" value="Peptidase_S8"/>
    <property type="match status" value="1"/>
</dbReference>
<dbReference type="InterPro" id="IPR034197">
    <property type="entry name" value="Peptidases_S8_3"/>
</dbReference>
<evidence type="ECO:0000259" key="11">
    <source>
        <dbReference type="Pfam" id="PF05922"/>
    </source>
</evidence>
<dbReference type="PANTHER" id="PTHR10795">
    <property type="entry name" value="PROPROTEIN CONVERTASE SUBTILISIN/KEXIN"/>
    <property type="match status" value="1"/>
</dbReference>
<dbReference type="Pfam" id="PF04151">
    <property type="entry name" value="PPC"/>
    <property type="match status" value="1"/>
</dbReference>
<organism evidence="13 14">
    <name type="scientific">Roseateles saccharophilus</name>
    <name type="common">Pseudomonas saccharophila</name>
    <dbReference type="NCBI Taxonomy" id="304"/>
    <lineage>
        <taxon>Bacteria</taxon>
        <taxon>Pseudomonadati</taxon>
        <taxon>Pseudomonadota</taxon>
        <taxon>Betaproteobacteria</taxon>
        <taxon>Burkholderiales</taxon>
        <taxon>Sphaerotilaceae</taxon>
        <taxon>Roseateles</taxon>
    </lineage>
</organism>
<dbReference type="SUPFAM" id="SSF52743">
    <property type="entry name" value="Subtilisin-like"/>
    <property type="match status" value="1"/>
</dbReference>
<feature type="active site" description="Charge relay system" evidence="5">
    <location>
        <position position="608"/>
    </location>
</feature>
<dbReference type="PROSITE" id="PS51892">
    <property type="entry name" value="SUBTILASE"/>
    <property type="match status" value="1"/>
</dbReference>
<evidence type="ECO:0000256" key="3">
    <source>
        <dbReference type="ARBA" id="ARBA00022801"/>
    </source>
</evidence>
<feature type="signal peptide" evidence="7">
    <location>
        <begin position="1"/>
        <end position="25"/>
    </location>
</feature>
<evidence type="ECO:0000256" key="6">
    <source>
        <dbReference type="SAM" id="MobiDB-lite"/>
    </source>
</evidence>
<sequence length="1053" mass="107098">MKMKLKPAALATLVLLSGLATSSFAQDRKTYIVQLKDEPAASYQGTVSGYAATQPAAGEPFRFGSAAVQAYVGYLSQQQSNVISLVGNAPILATYKTVFNGFAARLTDDEARTLAANSQVVGLWQDEARQLDTISTSKFLGLTAPGGLWSQMAGGSAVKGENLVVGIVDGGIWPENPAFFDRVDANGVPSNNPADAQVYAPAPATFTGTCVPGPGIDPAKHCNNKLVGIRHFNAGFNASGQVLHWTDFPSSGRDSVSGATGHGGHGDHTASTAAGNSGPSAIVNGIALGQASGMAPRARVAAYKVCWTYVNAAATDGTGSQNSCYTTDSVAAIDQAVADGVNVINYSISGSQTSVNDPVEQAFYRAARAGVFVAASAGNSGPGTAVAHISPWLTTVAASTHDRAFSGDVTLGNAAKYTGASLNNLATLIGKPIVRAEDAGIAGASANLNLCFSNPLELDPAKVAGKIVVCTRGTNARVDKSLAVLNAGGVGMVMMDNGAGLVAEAHSVPTVHVTSADGAAIKTYAQTAGATADISQFYIGTTAAPIMANFSSRGPNQGDSNVLKPDLTAPGVDIIAQVTPDLTQAQRDAVAAGTLVPGPAWASYQGTSMSSPHVAGLALLLKQAHPTWGPGAIKSALMTTAYTTLNDNLTGLSNGLLPWSQGAGHVQPNKATDPGLVYNSGSNDWIKYQCKVNKPAVQPQSDCTTIGTLSETSDLNLPSMTAGTVIGSVTFPRTVTNVGSSSATYTATASVPGFTTVVTPSSLTLAPGASASFTVKLTATTAVEGAWNYGQLVWSDGAGGHSVRSPIQAKVGKPITAPADVTGTTLSGTRLMTVRTGFNGRMGVKQGGLKEVTMSAPVTLAPKATSSATLKALCQAGADTANVKVYSFNVPAGAMVARFGLRDADVGAAGDDNDMLLLYPNGTTSVYSGNDGSNETVQVLNPTAGTYKVCVVAYGGGAAMTHSLSSWIVSPNEGAGLKVVVPSQVYAGSTASVGLTWSGLATGKRYLGAFQLLDLAGVAQTTTTVRVSTDGSVPVLNEPSTVPAKLVETAVEQ</sequence>
<feature type="chain" id="PRO_5046825122" description="Peptidase S8 and S53 subtilisin kexin sedolisin" evidence="7">
    <location>
        <begin position="26"/>
        <end position="1053"/>
    </location>
</feature>
<dbReference type="Gene3D" id="2.60.120.380">
    <property type="match status" value="1"/>
</dbReference>
<evidence type="ECO:0000313" key="13">
    <source>
        <dbReference type="EMBL" id="MDR7272912.1"/>
    </source>
</evidence>
<dbReference type="InterPro" id="IPR000209">
    <property type="entry name" value="Peptidase_S8/S53_dom"/>
</dbReference>
<dbReference type="InterPro" id="IPR023828">
    <property type="entry name" value="Peptidase_S8_Ser-AS"/>
</dbReference>
<feature type="domain" description="Peptidase C-terminal archaeal/bacterial" evidence="10">
    <location>
        <begin position="883"/>
        <end position="951"/>
    </location>
</feature>
<name>A0ABU1YVM2_ROSSA</name>
<dbReference type="Gene3D" id="3.30.70.80">
    <property type="entry name" value="Peptidase S8 propeptide/proteinase inhibitor I9"/>
    <property type="match status" value="1"/>
</dbReference>
<gene>
    <name evidence="13" type="ORF">J2X20_005597</name>
</gene>
<dbReference type="InterPro" id="IPR045051">
    <property type="entry name" value="SBT"/>
</dbReference>
<feature type="active site" description="Charge relay system" evidence="5">
    <location>
        <position position="265"/>
    </location>
</feature>
<dbReference type="Pfam" id="PF05922">
    <property type="entry name" value="Inhibitor_I9"/>
    <property type="match status" value="1"/>
</dbReference>
<comment type="caution">
    <text evidence="13">The sequence shown here is derived from an EMBL/GenBank/DDBJ whole genome shotgun (WGS) entry which is preliminary data.</text>
</comment>
<evidence type="ECO:0000256" key="1">
    <source>
        <dbReference type="ARBA" id="ARBA00011073"/>
    </source>
</evidence>
<proteinExistence type="inferred from homology"/>
<keyword evidence="7" id="KW-0732">Signal</keyword>
<keyword evidence="3 5" id="KW-0378">Hydrolase</keyword>
<dbReference type="InterPro" id="IPR003137">
    <property type="entry name" value="PA_domain"/>
</dbReference>
<dbReference type="InterPro" id="IPR010259">
    <property type="entry name" value="S8pro/Inhibitor_I9"/>
</dbReference>
<evidence type="ECO:0000256" key="4">
    <source>
        <dbReference type="ARBA" id="ARBA00022825"/>
    </source>
</evidence>
<keyword evidence="4 5" id="KW-0720">Serine protease</keyword>
<dbReference type="InterPro" id="IPR041469">
    <property type="entry name" value="Subtilisin-like_FN3"/>
</dbReference>
<dbReference type="Proteomes" id="UP001180453">
    <property type="component" value="Unassembled WGS sequence"/>
</dbReference>
<evidence type="ECO:0000313" key="14">
    <source>
        <dbReference type="Proteomes" id="UP001180453"/>
    </source>
</evidence>
<dbReference type="Gene3D" id="3.40.50.200">
    <property type="entry name" value="Peptidase S8/S53 domain"/>
    <property type="match status" value="1"/>
</dbReference>
<feature type="domain" description="PA" evidence="9">
    <location>
        <begin position="456"/>
        <end position="521"/>
    </location>
</feature>
<dbReference type="InterPro" id="IPR037045">
    <property type="entry name" value="S8pro/Inhibitor_I9_sf"/>
</dbReference>
<accession>A0ABU1YVM2</accession>
<dbReference type="Gene3D" id="3.50.30.30">
    <property type="match status" value="1"/>
</dbReference>
<evidence type="ECO:0000256" key="2">
    <source>
        <dbReference type="ARBA" id="ARBA00022670"/>
    </source>
</evidence>
<comment type="similarity">
    <text evidence="1 5">Belongs to the peptidase S8 family.</text>
</comment>
<feature type="domain" description="Inhibitor I9" evidence="11">
    <location>
        <begin position="30"/>
        <end position="131"/>
    </location>
</feature>
<keyword evidence="14" id="KW-1185">Reference proteome</keyword>
<evidence type="ECO:0000259" key="9">
    <source>
        <dbReference type="Pfam" id="PF02225"/>
    </source>
</evidence>
<dbReference type="Gene3D" id="2.60.40.2310">
    <property type="match status" value="1"/>
</dbReference>
<dbReference type="Pfam" id="PF02225">
    <property type="entry name" value="PA"/>
    <property type="match status" value="1"/>
</dbReference>
<dbReference type="EMBL" id="JAVDXU010000006">
    <property type="protein sequence ID" value="MDR7272912.1"/>
    <property type="molecule type" value="Genomic_DNA"/>
</dbReference>
<dbReference type="Pfam" id="PF17766">
    <property type="entry name" value="fn3_6"/>
    <property type="match status" value="1"/>
</dbReference>
<evidence type="ECO:0000259" key="10">
    <source>
        <dbReference type="Pfam" id="PF04151"/>
    </source>
</evidence>
<dbReference type="InterPro" id="IPR007280">
    <property type="entry name" value="Peptidase_C_arc/bac"/>
</dbReference>
<dbReference type="InterPro" id="IPR036852">
    <property type="entry name" value="Peptidase_S8/S53_dom_sf"/>
</dbReference>
<dbReference type="CDD" id="cd02120">
    <property type="entry name" value="PA_subtilisin_like"/>
    <property type="match status" value="1"/>
</dbReference>
<keyword evidence="2 5" id="KW-0645">Protease</keyword>
<evidence type="ECO:0000256" key="7">
    <source>
        <dbReference type="SAM" id="SignalP"/>
    </source>
</evidence>
<dbReference type="RefSeq" id="WP_310272739.1">
    <property type="nucleotide sequence ID" value="NZ_JAVDXU010000006.1"/>
</dbReference>
<feature type="active site" description="Charge relay system" evidence="5">
    <location>
        <position position="169"/>
    </location>
</feature>
<dbReference type="PRINTS" id="PR00723">
    <property type="entry name" value="SUBTILISIN"/>
</dbReference>
<reference evidence="13 14" key="1">
    <citation type="submission" date="2023-07" db="EMBL/GenBank/DDBJ databases">
        <title>Sorghum-associated microbial communities from plants grown in Nebraska, USA.</title>
        <authorList>
            <person name="Schachtman D."/>
        </authorList>
    </citation>
    <scope>NUCLEOTIDE SEQUENCE [LARGE SCALE GENOMIC DNA]</scope>
    <source>
        <strain evidence="13 14">BE314</strain>
    </source>
</reference>
<evidence type="ECO:0000259" key="8">
    <source>
        <dbReference type="Pfam" id="PF00082"/>
    </source>
</evidence>
<feature type="domain" description="Peptidase S8/S53" evidence="8">
    <location>
        <begin position="160"/>
        <end position="647"/>
    </location>
</feature>
<evidence type="ECO:0008006" key="15">
    <source>
        <dbReference type="Google" id="ProtNLM"/>
    </source>
</evidence>
<dbReference type="InterPro" id="IPR015500">
    <property type="entry name" value="Peptidase_S8_subtilisin-rel"/>
</dbReference>
<dbReference type="CDD" id="cd04852">
    <property type="entry name" value="Peptidases_S8_3"/>
    <property type="match status" value="1"/>
</dbReference>
<protein>
    <recommendedName>
        <fullName evidence="15">Peptidase S8 and S53 subtilisin kexin sedolisin</fullName>
    </recommendedName>
</protein>
<evidence type="ECO:0000256" key="5">
    <source>
        <dbReference type="PROSITE-ProRule" id="PRU01240"/>
    </source>
</evidence>
<dbReference type="PROSITE" id="PS00138">
    <property type="entry name" value="SUBTILASE_SER"/>
    <property type="match status" value="1"/>
</dbReference>
<evidence type="ECO:0000259" key="12">
    <source>
        <dbReference type="Pfam" id="PF17766"/>
    </source>
</evidence>
<feature type="domain" description="Subtilisin-like protease fibronectin type-III" evidence="12">
    <location>
        <begin position="714"/>
        <end position="807"/>
    </location>
</feature>
<feature type="region of interest" description="Disordered" evidence="6">
    <location>
        <begin position="252"/>
        <end position="276"/>
    </location>
</feature>